<reference evidence="2 3" key="1">
    <citation type="submission" date="2019-09" db="EMBL/GenBank/DDBJ databases">
        <title>Bird 10,000 Genomes (B10K) Project - Family phase.</title>
        <authorList>
            <person name="Zhang G."/>
        </authorList>
    </citation>
    <scope>NUCLEOTIDE SEQUENCE [LARGE SCALE GENOMIC DNA]</scope>
    <source>
        <strain evidence="2">B10K-DU-002-32</strain>
        <tissue evidence="2">Muscle</tissue>
    </source>
</reference>
<dbReference type="InterPro" id="IPR001394">
    <property type="entry name" value="Peptidase_C19_UCH"/>
</dbReference>
<keyword evidence="3" id="KW-1185">Reference proteome</keyword>
<dbReference type="GO" id="GO:0016579">
    <property type="term" value="P:protein deubiquitination"/>
    <property type="evidence" value="ECO:0007669"/>
    <property type="project" value="InterPro"/>
</dbReference>
<accession>A0A7L1UJN6</accession>
<evidence type="ECO:0000259" key="1">
    <source>
        <dbReference type="PROSITE" id="PS50235"/>
    </source>
</evidence>
<evidence type="ECO:0000313" key="3">
    <source>
        <dbReference type="Proteomes" id="UP000579685"/>
    </source>
</evidence>
<proteinExistence type="predicted"/>
<dbReference type="InterPro" id="IPR028889">
    <property type="entry name" value="USP"/>
</dbReference>
<protein>
    <submittedName>
        <fullName evidence="2">SNUT2 protein</fullName>
    </submittedName>
</protein>
<feature type="non-terminal residue" evidence="2">
    <location>
        <position position="179"/>
    </location>
</feature>
<dbReference type="Gene3D" id="3.90.70.10">
    <property type="entry name" value="Cysteine proteinases"/>
    <property type="match status" value="1"/>
</dbReference>
<dbReference type="GO" id="GO:0004843">
    <property type="term" value="F:cysteine-type deubiquitinase activity"/>
    <property type="evidence" value="ECO:0007669"/>
    <property type="project" value="InterPro"/>
</dbReference>
<dbReference type="Pfam" id="PF00443">
    <property type="entry name" value="UCH"/>
    <property type="match status" value="1"/>
</dbReference>
<dbReference type="SUPFAM" id="SSF54001">
    <property type="entry name" value="Cysteine proteinases"/>
    <property type="match status" value="1"/>
</dbReference>
<organism evidence="2 3">
    <name type="scientific">Phainopepla nitens</name>
    <name type="common">Phainopepla</name>
    <dbReference type="NCBI Taxonomy" id="161653"/>
    <lineage>
        <taxon>Eukaryota</taxon>
        <taxon>Metazoa</taxon>
        <taxon>Chordata</taxon>
        <taxon>Craniata</taxon>
        <taxon>Vertebrata</taxon>
        <taxon>Euteleostomi</taxon>
        <taxon>Archelosauria</taxon>
        <taxon>Archosauria</taxon>
        <taxon>Dinosauria</taxon>
        <taxon>Saurischia</taxon>
        <taxon>Theropoda</taxon>
        <taxon>Coelurosauria</taxon>
        <taxon>Aves</taxon>
        <taxon>Neognathae</taxon>
        <taxon>Neoaves</taxon>
        <taxon>Telluraves</taxon>
        <taxon>Australaves</taxon>
        <taxon>Passeriformes</taxon>
        <taxon>Bombycillidae</taxon>
        <taxon>Phainopepla</taxon>
    </lineage>
</organism>
<name>A0A7L1UJN6_PHANI</name>
<dbReference type="PROSITE" id="PS50235">
    <property type="entry name" value="USP_3"/>
    <property type="match status" value="1"/>
</dbReference>
<evidence type="ECO:0000313" key="2">
    <source>
        <dbReference type="EMBL" id="NXO73121.1"/>
    </source>
</evidence>
<sequence>PRQPAEEKAQLLQNSEYQERMVESTFLYLTLDLPTAPLYKDEKEQLIIPQLGGVSGGAGELVAPWRGMWIPQGCRGGLGSSWSCCGVPRNVDLREYLSEEVQAAHSHTTYDLVANIVHDGKPSEGSYRIHVLHHGTGKWYELQDLQVTDILPQMITLSEAYIQIWKRREEDDINQQQGA</sequence>
<feature type="domain" description="USP" evidence="1">
    <location>
        <begin position="1"/>
        <end position="168"/>
    </location>
</feature>
<dbReference type="EMBL" id="VXBQ01015777">
    <property type="protein sequence ID" value="NXO73121.1"/>
    <property type="molecule type" value="Genomic_DNA"/>
</dbReference>
<dbReference type="AlphaFoldDB" id="A0A7L1UJN6"/>
<feature type="non-terminal residue" evidence="2">
    <location>
        <position position="1"/>
    </location>
</feature>
<dbReference type="Proteomes" id="UP000579685">
    <property type="component" value="Unassembled WGS sequence"/>
</dbReference>
<gene>
    <name evidence="2" type="primary">Usp39_0</name>
    <name evidence="2" type="ORF">PHANIT_R15364</name>
</gene>
<comment type="caution">
    <text evidence="2">The sequence shown here is derived from an EMBL/GenBank/DDBJ whole genome shotgun (WGS) entry which is preliminary data.</text>
</comment>
<dbReference type="InterPro" id="IPR038765">
    <property type="entry name" value="Papain-like_cys_pep_sf"/>
</dbReference>